<accession>A0A0F3H0F2</accession>
<keyword evidence="2" id="KW-0238">DNA-binding</keyword>
<reference evidence="7 8" key="1">
    <citation type="submission" date="2015-02" db="EMBL/GenBank/DDBJ databases">
        <title>Single-cell genomics of uncultivated deep-branching MTB reveals a conserved set of magnetosome genes.</title>
        <authorList>
            <person name="Kolinko S."/>
            <person name="Richter M."/>
            <person name="Glockner F.O."/>
            <person name="Brachmann A."/>
            <person name="Schuler D."/>
        </authorList>
    </citation>
    <scope>NUCLEOTIDE SEQUENCE [LARGE SCALE GENOMIC DNA]</scope>
    <source>
        <strain evidence="7">TM-1</strain>
    </source>
</reference>
<evidence type="ECO:0000256" key="3">
    <source>
        <dbReference type="ARBA" id="ARBA00023172"/>
    </source>
</evidence>
<dbReference type="SUPFAM" id="SSF53041">
    <property type="entry name" value="Resolvase-like"/>
    <property type="match status" value="1"/>
</dbReference>
<name>A0A0F3H0F2_9BACT</name>
<evidence type="ECO:0000256" key="1">
    <source>
        <dbReference type="ARBA" id="ARBA00022908"/>
    </source>
</evidence>
<dbReference type="GO" id="GO:0000150">
    <property type="term" value="F:DNA strand exchange activity"/>
    <property type="evidence" value="ECO:0007669"/>
    <property type="project" value="InterPro"/>
</dbReference>
<sequence>MKAIGYIRVSTAGQANEGVSLDNQRAKILAYCELKDIELMEIIEDAGLSGSKSTREGYQRVLTMCGMGEVGSVIVYSISRFTRSTKDLLDFVDSYVIKKGIVG</sequence>
<dbReference type="GO" id="GO:0003677">
    <property type="term" value="F:DNA binding"/>
    <property type="evidence" value="ECO:0007669"/>
    <property type="project" value="UniProtKB-KW"/>
</dbReference>
<dbReference type="InterPro" id="IPR006118">
    <property type="entry name" value="Recombinase_CS"/>
</dbReference>
<dbReference type="CDD" id="cd00338">
    <property type="entry name" value="Ser_Recombinase"/>
    <property type="match status" value="1"/>
</dbReference>
<dbReference type="PANTHER" id="PTHR30461:SF2">
    <property type="entry name" value="SERINE RECOMBINASE PINE-RELATED"/>
    <property type="match status" value="1"/>
</dbReference>
<keyword evidence="8" id="KW-1185">Reference proteome</keyword>
<evidence type="ECO:0000259" key="6">
    <source>
        <dbReference type="PROSITE" id="PS51736"/>
    </source>
</evidence>
<dbReference type="GO" id="GO:0015074">
    <property type="term" value="P:DNA integration"/>
    <property type="evidence" value="ECO:0007669"/>
    <property type="project" value="UniProtKB-KW"/>
</dbReference>
<protein>
    <submittedName>
        <fullName evidence="7">Protein containing Resolvase</fullName>
    </submittedName>
</protein>
<dbReference type="PROSITE" id="PS00397">
    <property type="entry name" value="RECOMBINASES_1"/>
    <property type="match status" value="1"/>
</dbReference>
<dbReference type="PROSITE" id="PS51736">
    <property type="entry name" value="RECOMBINASES_3"/>
    <property type="match status" value="1"/>
</dbReference>
<dbReference type="Gene3D" id="3.40.50.1390">
    <property type="entry name" value="Resolvase, N-terminal catalytic domain"/>
    <property type="match status" value="1"/>
</dbReference>
<evidence type="ECO:0000313" key="8">
    <source>
        <dbReference type="Proteomes" id="UP000033423"/>
    </source>
</evidence>
<evidence type="ECO:0000256" key="5">
    <source>
        <dbReference type="PROSITE-ProRule" id="PRU10137"/>
    </source>
</evidence>
<comment type="caution">
    <text evidence="7">The sequence shown here is derived from an EMBL/GenBank/DDBJ whole genome shotgun (WGS) entry which is preliminary data.</text>
</comment>
<keyword evidence="1" id="KW-0229">DNA integration</keyword>
<dbReference type="InterPro" id="IPR036162">
    <property type="entry name" value="Resolvase-like_N_sf"/>
</dbReference>
<organism evidence="7 8">
    <name type="scientific">Candidatus Magnetobacterium bavaricum</name>
    <dbReference type="NCBI Taxonomy" id="29290"/>
    <lineage>
        <taxon>Bacteria</taxon>
        <taxon>Pseudomonadati</taxon>
        <taxon>Nitrospirota</taxon>
        <taxon>Thermodesulfovibrionia</taxon>
        <taxon>Thermodesulfovibrionales</taxon>
        <taxon>Candidatus Magnetobacteriaceae</taxon>
        <taxon>Candidatus Magnetobacterium</taxon>
    </lineage>
</organism>
<evidence type="ECO:0000313" key="7">
    <source>
        <dbReference type="EMBL" id="KJU87646.1"/>
    </source>
</evidence>
<dbReference type="SMART" id="SM00857">
    <property type="entry name" value="Resolvase"/>
    <property type="match status" value="1"/>
</dbReference>
<dbReference type="AlphaFoldDB" id="A0A0F3H0F2"/>
<dbReference type="EMBL" id="LACI01000076">
    <property type="protein sequence ID" value="KJU87646.1"/>
    <property type="molecule type" value="Genomic_DNA"/>
</dbReference>
<keyword evidence="3" id="KW-0233">DNA recombination</keyword>
<dbReference type="InterPro" id="IPR006119">
    <property type="entry name" value="Resolv_N"/>
</dbReference>
<feature type="domain" description="Resolvase/invertase-type recombinase catalytic" evidence="6">
    <location>
        <begin position="2"/>
        <end position="103"/>
    </location>
</feature>
<proteinExistence type="predicted"/>
<evidence type="ECO:0000256" key="4">
    <source>
        <dbReference type="PIRSR" id="PIRSR606118-50"/>
    </source>
</evidence>
<dbReference type="InterPro" id="IPR050639">
    <property type="entry name" value="SSR_resolvase"/>
</dbReference>
<feature type="active site" description="O-(5'-phospho-DNA)-serine intermediate" evidence="4 5">
    <location>
        <position position="10"/>
    </location>
</feature>
<dbReference type="PANTHER" id="PTHR30461">
    <property type="entry name" value="DNA-INVERTASE FROM LAMBDOID PROPHAGE"/>
    <property type="match status" value="1"/>
</dbReference>
<dbReference type="Pfam" id="PF00239">
    <property type="entry name" value="Resolvase"/>
    <property type="match status" value="1"/>
</dbReference>
<evidence type="ECO:0000256" key="2">
    <source>
        <dbReference type="ARBA" id="ARBA00023125"/>
    </source>
</evidence>
<gene>
    <name evidence="7" type="ORF">MBAV_000158</name>
</gene>
<dbReference type="Proteomes" id="UP000033423">
    <property type="component" value="Unassembled WGS sequence"/>
</dbReference>